<feature type="transmembrane region" description="Helical" evidence="8">
    <location>
        <begin position="418"/>
        <end position="438"/>
    </location>
</feature>
<evidence type="ECO:0000256" key="6">
    <source>
        <dbReference type="ARBA" id="ARBA00023136"/>
    </source>
</evidence>
<feature type="transmembrane region" description="Helical" evidence="8">
    <location>
        <begin position="889"/>
        <end position="910"/>
    </location>
</feature>
<keyword evidence="10" id="KW-1185">Reference proteome</keyword>
<comment type="similarity">
    <text evidence="2">Belongs to the patched family.</text>
</comment>
<keyword evidence="4 8" id="KW-0812">Transmembrane</keyword>
<feature type="domain" description="SSD" evidence="9">
    <location>
        <begin position="304"/>
        <end position="472"/>
    </location>
</feature>
<name>A0A915K0D5_ROMCU</name>
<evidence type="ECO:0000313" key="11">
    <source>
        <dbReference type="WBParaSite" id="nRc.2.0.1.t32132-RA"/>
    </source>
</evidence>
<dbReference type="PANTHER" id="PTHR10796:SF92">
    <property type="entry name" value="PATCHED-RELATED, ISOFORM A"/>
    <property type="match status" value="1"/>
</dbReference>
<evidence type="ECO:0000256" key="4">
    <source>
        <dbReference type="ARBA" id="ARBA00022692"/>
    </source>
</evidence>
<feature type="transmembrane region" description="Helical" evidence="8">
    <location>
        <begin position="824"/>
        <end position="844"/>
    </location>
</feature>
<dbReference type="InterPro" id="IPR000731">
    <property type="entry name" value="SSD"/>
</dbReference>
<evidence type="ECO:0000256" key="3">
    <source>
        <dbReference type="ARBA" id="ARBA00022475"/>
    </source>
</evidence>
<dbReference type="Gene3D" id="1.20.1640.10">
    <property type="entry name" value="Multidrug efflux transporter AcrB transmembrane domain"/>
    <property type="match status" value="2"/>
</dbReference>
<dbReference type="PROSITE" id="PS50156">
    <property type="entry name" value="SSD"/>
    <property type="match status" value="1"/>
</dbReference>
<sequence length="965" mass="108700">MIYIPLLSFPAQGHGPSIIRDAFFPKVFMLLTCPNVHMAACEQVKLRFGCLEKPLSKLCCRYALFVADHPFWFISVPILLTAILTAGYIYKNDFNDVNHLYIPIIAPSVDERAAITGYFPQIDGTFTPSRSINEDGLVSLIITAQDEGNVLRPEHRKAVIALNEYLADKLTVNFNGVDYSYRNICMHYAHYCHTNPQLYALDAMFSHAGPFDQLTYPTVKHGSRQLYVGSTLGGVTVDPASQQILEAKAWQLLFQMKADQHTKPVTLLMHTKLEEFLSDYDDDLLDVALFHSETLNRELGRNADDLIWRFIICFINLWIFSQLCAITTLKHDGKFYVDWVRSKFVVAGCGLLGALMGIGSAIGFLSYFRYEYNTVCDAMPFLVLGVRLDNTFLMISAIHHTKRTLPAKQRLAEAMSEAAVSITITVLTDILSFAVGLFTDFISVQTFSLYTVVGVTITFAYQLTFLMAILSLSLEAEERNKHNVVAYFDTVSLDSKELSLCQKLFLIGSHVTKRINEISSIVIPTKEQMAIGTLPASPLPPTAHPIVKKQCSSNGGLQQTTKIKYEEGTWISRIIRLRYAPFIMHPTSQIGILCGYLLYLGLAIYGALNARQGLEPIRLLMPQSYAVKYYHRLEEYFWHSGAQAQIMFKKAGDLSDAENRRRIMNIMGDFATNNHSLGPNGLDFWLTAFEAFLQNYDGQKLHSLTNKNDFFRNVDYFLSMDEFSVYRKDIYWANETAKNEILGFRGVVGLKNFSTALLQIETVDLFREIAAKYPDYQIVTYHPMWAFVDQYEDVLPNTIQEIYSGIGFMILIAVFLIPSALCSLWVGLAILSIDVGVIGFMTFWDISLDVISMITIIMSIGFSVDFTAHIAYAYVVIDGKSNVEKTAMALGNLAWPITQGAIATVMGVMVLSGTESYISTAFFRTVFLVIALGLLHALVFLPVVLSVFSCKLTTKFWRCRKERKK</sequence>
<evidence type="ECO:0000256" key="1">
    <source>
        <dbReference type="ARBA" id="ARBA00004651"/>
    </source>
</evidence>
<feature type="transmembrane region" description="Helical" evidence="8">
    <location>
        <begin position="344"/>
        <end position="367"/>
    </location>
</feature>
<dbReference type="GO" id="GO:0006897">
    <property type="term" value="P:endocytosis"/>
    <property type="evidence" value="ECO:0007669"/>
    <property type="project" value="TreeGrafter"/>
</dbReference>
<evidence type="ECO:0000256" key="5">
    <source>
        <dbReference type="ARBA" id="ARBA00022989"/>
    </source>
</evidence>
<evidence type="ECO:0000259" key="9">
    <source>
        <dbReference type="PROSITE" id="PS50156"/>
    </source>
</evidence>
<keyword evidence="5 8" id="KW-1133">Transmembrane helix</keyword>
<evidence type="ECO:0000256" key="2">
    <source>
        <dbReference type="ARBA" id="ARBA00005585"/>
    </source>
</evidence>
<evidence type="ECO:0000256" key="8">
    <source>
        <dbReference type="SAM" id="Phobius"/>
    </source>
</evidence>
<keyword evidence="3" id="KW-1003">Cell membrane</keyword>
<dbReference type="GO" id="GO:0005886">
    <property type="term" value="C:plasma membrane"/>
    <property type="evidence" value="ECO:0007669"/>
    <property type="project" value="UniProtKB-SubCell"/>
</dbReference>
<organism evidence="10 11">
    <name type="scientific">Romanomermis culicivorax</name>
    <name type="common">Nematode worm</name>
    <dbReference type="NCBI Taxonomy" id="13658"/>
    <lineage>
        <taxon>Eukaryota</taxon>
        <taxon>Metazoa</taxon>
        <taxon>Ecdysozoa</taxon>
        <taxon>Nematoda</taxon>
        <taxon>Enoplea</taxon>
        <taxon>Dorylaimia</taxon>
        <taxon>Mermithida</taxon>
        <taxon>Mermithoidea</taxon>
        <taxon>Mermithidae</taxon>
        <taxon>Romanomermis</taxon>
    </lineage>
</organism>
<evidence type="ECO:0000256" key="7">
    <source>
        <dbReference type="ARBA" id="ARBA00023180"/>
    </source>
</evidence>
<dbReference type="FunFam" id="1.20.1640.10:FF:000013">
    <property type="entry name" value="PaTched Related family"/>
    <property type="match status" value="1"/>
</dbReference>
<dbReference type="Pfam" id="PF02460">
    <property type="entry name" value="Patched"/>
    <property type="match status" value="1"/>
</dbReference>
<dbReference type="Proteomes" id="UP000887565">
    <property type="component" value="Unplaced"/>
</dbReference>
<feature type="transmembrane region" description="Helical" evidence="8">
    <location>
        <begin position="71"/>
        <end position="90"/>
    </location>
</feature>
<feature type="transmembrane region" description="Helical" evidence="8">
    <location>
        <begin position="850"/>
        <end position="877"/>
    </location>
</feature>
<keyword evidence="7" id="KW-0325">Glycoprotein</keyword>
<dbReference type="InterPro" id="IPR003392">
    <property type="entry name" value="PTHD_SSD"/>
</dbReference>
<reference evidence="11" key="1">
    <citation type="submission" date="2022-11" db="UniProtKB">
        <authorList>
            <consortium name="WormBaseParasite"/>
        </authorList>
    </citation>
    <scope>IDENTIFICATION</scope>
</reference>
<feature type="transmembrane region" description="Helical" evidence="8">
    <location>
        <begin position="590"/>
        <end position="608"/>
    </location>
</feature>
<dbReference type="SUPFAM" id="SSF82866">
    <property type="entry name" value="Multidrug efflux transporter AcrB transmembrane domain"/>
    <property type="match status" value="2"/>
</dbReference>
<feature type="transmembrane region" description="Helical" evidence="8">
    <location>
        <begin position="802"/>
        <end position="817"/>
    </location>
</feature>
<dbReference type="OMA" id="ATEFIFA"/>
<dbReference type="AlphaFoldDB" id="A0A915K0D5"/>
<proteinExistence type="inferred from homology"/>
<feature type="transmembrane region" description="Helical" evidence="8">
    <location>
        <begin position="922"/>
        <end position="948"/>
    </location>
</feature>
<accession>A0A915K0D5</accession>
<keyword evidence="6 8" id="KW-0472">Membrane</keyword>
<dbReference type="PANTHER" id="PTHR10796">
    <property type="entry name" value="PATCHED-RELATED"/>
    <property type="match status" value="1"/>
</dbReference>
<dbReference type="WBParaSite" id="nRc.2.0.1.t32132-RA">
    <property type="protein sequence ID" value="nRc.2.0.1.t32132-RA"/>
    <property type="gene ID" value="nRc.2.0.1.g32132"/>
</dbReference>
<dbReference type="InterPro" id="IPR051697">
    <property type="entry name" value="Patched_domain-protein"/>
</dbReference>
<dbReference type="GO" id="GO:0018996">
    <property type="term" value="P:molting cycle, collagen and cuticulin-based cuticle"/>
    <property type="evidence" value="ECO:0007669"/>
    <property type="project" value="TreeGrafter"/>
</dbReference>
<protein>
    <submittedName>
        <fullName evidence="11">SSD domain-containing protein</fullName>
    </submittedName>
</protein>
<feature type="transmembrane region" description="Helical" evidence="8">
    <location>
        <begin position="450"/>
        <end position="472"/>
    </location>
</feature>
<evidence type="ECO:0000313" key="10">
    <source>
        <dbReference type="Proteomes" id="UP000887565"/>
    </source>
</evidence>
<feature type="transmembrane region" description="Helical" evidence="8">
    <location>
        <begin position="306"/>
        <end position="324"/>
    </location>
</feature>
<comment type="subcellular location">
    <subcellularLocation>
        <location evidence="1">Cell membrane</location>
        <topology evidence="1">Multi-pass membrane protein</topology>
    </subcellularLocation>
</comment>
<dbReference type="GO" id="GO:0030659">
    <property type="term" value="C:cytoplasmic vesicle membrane"/>
    <property type="evidence" value="ECO:0007669"/>
    <property type="project" value="TreeGrafter"/>
</dbReference>